<dbReference type="Proteomes" id="UP000800093">
    <property type="component" value="Unassembled WGS sequence"/>
</dbReference>
<evidence type="ECO:0000313" key="2">
    <source>
        <dbReference type="Proteomes" id="UP000800093"/>
    </source>
</evidence>
<accession>A0A9P4TPW8</accession>
<evidence type="ECO:0000313" key="1">
    <source>
        <dbReference type="EMBL" id="KAF2269812.1"/>
    </source>
</evidence>
<proteinExistence type="predicted"/>
<keyword evidence="2" id="KW-1185">Reference proteome</keyword>
<name>A0A9P4TPW8_9PLEO</name>
<protein>
    <submittedName>
        <fullName evidence="1">Uncharacterized protein</fullName>
    </submittedName>
</protein>
<dbReference type="AlphaFoldDB" id="A0A9P4TPW8"/>
<dbReference type="EMBL" id="ML986581">
    <property type="protein sequence ID" value="KAF2269812.1"/>
    <property type="molecule type" value="Genomic_DNA"/>
</dbReference>
<comment type="caution">
    <text evidence="1">The sequence shown here is derived from an EMBL/GenBank/DDBJ whole genome shotgun (WGS) entry which is preliminary data.</text>
</comment>
<reference evidence="2" key="1">
    <citation type="journal article" date="2020" name="Stud. Mycol.">
        <title>101 Dothideomycetes genomes: A test case for predicting lifestyles and emergence of pathogens.</title>
        <authorList>
            <person name="Haridas S."/>
            <person name="Albert R."/>
            <person name="Binder M."/>
            <person name="Bloem J."/>
            <person name="LaButti K."/>
            <person name="Salamov A."/>
            <person name="Andreopoulos B."/>
            <person name="Baker S."/>
            <person name="Barry K."/>
            <person name="Bills G."/>
            <person name="Bluhm B."/>
            <person name="Cannon C."/>
            <person name="Castanera R."/>
            <person name="Culley D."/>
            <person name="Daum C."/>
            <person name="Ezra D."/>
            <person name="Gonzalez J."/>
            <person name="Henrissat B."/>
            <person name="Kuo A."/>
            <person name="Liang C."/>
            <person name="Lipzen A."/>
            <person name="Lutzoni F."/>
            <person name="Magnuson J."/>
            <person name="Mondo S."/>
            <person name="Nolan M."/>
            <person name="Ohm R."/>
            <person name="Pangilinan J."/>
            <person name="Park H.-J."/>
            <person name="Ramirez L."/>
            <person name="Alfaro M."/>
            <person name="Sun H."/>
            <person name="Tritt A."/>
            <person name="Yoshinaga Y."/>
            <person name="Zwiers L.-H."/>
            <person name="Turgeon B."/>
            <person name="Goodwin S."/>
            <person name="Spatafora J."/>
            <person name="Crous P."/>
            <person name="Grigoriev I."/>
        </authorList>
    </citation>
    <scope>NUCLEOTIDE SEQUENCE [LARGE SCALE GENOMIC DNA]</scope>
    <source>
        <strain evidence="2">CBS 304.66</strain>
    </source>
</reference>
<gene>
    <name evidence="1" type="ORF">CC78DRAFT_539735</name>
</gene>
<organism evidence="1 2">
    <name type="scientific">Lojkania enalia</name>
    <dbReference type="NCBI Taxonomy" id="147567"/>
    <lineage>
        <taxon>Eukaryota</taxon>
        <taxon>Fungi</taxon>
        <taxon>Dikarya</taxon>
        <taxon>Ascomycota</taxon>
        <taxon>Pezizomycotina</taxon>
        <taxon>Dothideomycetes</taxon>
        <taxon>Pleosporomycetidae</taxon>
        <taxon>Pleosporales</taxon>
        <taxon>Pleosporales incertae sedis</taxon>
        <taxon>Lojkania</taxon>
    </lineage>
</organism>
<sequence>MNAREPDKMCLNVAFQERVLEEHSSLFGGTDKQWHTEFGWLSYCYFLFLLKNQGAQIFGSAPYEHSRVNTVFAKSTTIIGFSKWRMIHPNGLVNPNTQYQQINVRQIFYVRCSTGCHCCGVGTRSNMRTAYALNGDDRILHDSWVVTACAAAFEVATSLRSTIVLVKRSLDG</sequence>